<feature type="domain" description="Ribosomal protein L9" evidence="4">
    <location>
        <begin position="28"/>
        <end position="66"/>
    </location>
</feature>
<dbReference type="EMBL" id="JAEUBE010000158">
    <property type="protein sequence ID" value="KAH3668865.1"/>
    <property type="molecule type" value="Genomic_DNA"/>
</dbReference>
<dbReference type="InterPro" id="IPR036935">
    <property type="entry name" value="Ribosomal_bL9_N_sf"/>
</dbReference>
<dbReference type="GO" id="GO:0003735">
    <property type="term" value="F:structural constituent of ribosome"/>
    <property type="evidence" value="ECO:0007669"/>
    <property type="project" value="InterPro"/>
</dbReference>
<dbReference type="SUPFAM" id="SSF55658">
    <property type="entry name" value="L9 N-domain-like"/>
    <property type="match status" value="1"/>
</dbReference>
<name>A0A9P8PBY0_9ASCO</name>
<evidence type="ECO:0000256" key="3">
    <source>
        <dbReference type="ARBA" id="ARBA00023274"/>
    </source>
</evidence>
<dbReference type="Pfam" id="PF01281">
    <property type="entry name" value="Ribosomal_L9_N"/>
    <property type="match status" value="1"/>
</dbReference>
<dbReference type="GO" id="GO:0006412">
    <property type="term" value="P:translation"/>
    <property type="evidence" value="ECO:0007669"/>
    <property type="project" value="InterPro"/>
</dbReference>
<organism evidence="5 6">
    <name type="scientific">Ogataea philodendri</name>
    <dbReference type="NCBI Taxonomy" id="1378263"/>
    <lineage>
        <taxon>Eukaryota</taxon>
        <taxon>Fungi</taxon>
        <taxon>Dikarya</taxon>
        <taxon>Ascomycota</taxon>
        <taxon>Saccharomycotina</taxon>
        <taxon>Pichiomycetes</taxon>
        <taxon>Pichiales</taxon>
        <taxon>Pichiaceae</taxon>
        <taxon>Ogataea</taxon>
    </lineage>
</organism>
<dbReference type="OrthoDB" id="5555409at2759"/>
<proteinExistence type="inferred from homology"/>
<keyword evidence="2" id="KW-0689">Ribosomal protein</keyword>
<evidence type="ECO:0000256" key="2">
    <source>
        <dbReference type="ARBA" id="ARBA00022980"/>
    </source>
</evidence>
<evidence type="ECO:0000259" key="4">
    <source>
        <dbReference type="Pfam" id="PF01281"/>
    </source>
</evidence>
<reference evidence="5" key="1">
    <citation type="journal article" date="2021" name="Open Biol.">
        <title>Shared evolutionary footprints suggest mitochondrial oxidative damage underlies multiple complex I losses in fungi.</title>
        <authorList>
            <person name="Schikora-Tamarit M.A."/>
            <person name="Marcet-Houben M."/>
            <person name="Nosek J."/>
            <person name="Gabaldon T."/>
        </authorList>
    </citation>
    <scope>NUCLEOTIDE SEQUENCE</scope>
    <source>
        <strain evidence="5">CBS6075</strain>
    </source>
</reference>
<dbReference type="GeneID" id="70234587"/>
<sequence>MLANRTFQRAPRHFGVRYTAITKRQRISVQLLKDFPEYGVRGQIVQVKPSVMINKLHPRNGAVYMNLPDSKPVIPVVEAKDIEVKTKVEPEQKKEPELLTLDDLIAFDLNQLVGSEKDSIIAKLPGKVMFRAEKAGNKLRNPISGSRILTTMNRMVTQDLKEFENAESVNRFFSEANVELQILDQAENVLDSIQQDGIYSGQLLDLRNNNEELHRFKIGVNAN</sequence>
<reference evidence="5" key="2">
    <citation type="submission" date="2021-01" db="EMBL/GenBank/DDBJ databases">
        <authorList>
            <person name="Schikora-Tamarit M.A."/>
        </authorList>
    </citation>
    <scope>NUCLEOTIDE SEQUENCE</scope>
    <source>
        <strain evidence="5">CBS6075</strain>
    </source>
</reference>
<dbReference type="GO" id="GO:1990904">
    <property type="term" value="C:ribonucleoprotein complex"/>
    <property type="evidence" value="ECO:0007669"/>
    <property type="project" value="UniProtKB-KW"/>
</dbReference>
<dbReference type="PANTHER" id="PTHR21368">
    <property type="entry name" value="50S RIBOSOMAL PROTEIN L9"/>
    <property type="match status" value="1"/>
</dbReference>
<dbReference type="InterPro" id="IPR020070">
    <property type="entry name" value="Ribosomal_bL9_N"/>
</dbReference>
<keyword evidence="6" id="KW-1185">Reference proteome</keyword>
<dbReference type="InterPro" id="IPR000244">
    <property type="entry name" value="Ribosomal_bL9"/>
</dbReference>
<dbReference type="RefSeq" id="XP_046063279.1">
    <property type="nucleotide sequence ID" value="XM_046203510.1"/>
</dbReference>
<keyword evidence="3" id="KW-0687">Ribonucleoprotein</keyword>
<accession>A0A9P8PBY0</accession>
<protein>
    <recommendedName>
        <fullName evidence="4">Ribosomal protein L9 domain-containing protein</fullName>
    </recommendedName>
</protein>
<evidence type="ECO:0000313" key="5">
    <source>
        <dbReference type="EMBL" id="KAH3668865.1"/>
    </source>
</evidence>
<dbReference type="GO" id="GO:0005840">
    <property type="term" value="C:ribosome"/>
    <property type="evidence" value="ECO:0007669"/>
    <property type="project" value="UniProtKB-KW"/>
</dbReference>
<dbReference type="AlphaFoldDB" id="A0A9P8PBY0"/>
<evidence type="ECO:0000313" key="6">
    <source>
        <dbReference type="Proteomes" id="UP000769157"/>
    </source>
</evidence>
<gene>
    <name evidence="5" type="ORF">OGAPHI_002620</name>
</gene>
<comment type="similarity">
    <text evidence="1">Belongs to the bacterial ribosomal protein bL9 family.</text>
</comment>
<dbReference type="InterPro" id="IPR009027">
    <property type="entry name" value="Ribosomal_bL9/RNase_H1_N"/>
</dbReference>
<comment type="caution">
    <text evidence="5">The sequence shown here is derived from an EMBL/GenBank/DDBJ whole genome shotgun (WGS) entry which is preliminary data.</text>
</comment>
<dbReference type="Gene3D" id="3.40.5.10">
    <property type="entry name" value="Ribosomal protein L9, N-terminal domain"/>
    <property type="match status" value="1"/>
</dbReference>
<evidence type="ECO:0000256" key="1">
    <source>
        <dbReference type="ARBA" id="ARBA00010605"/>
    </source>
</evidence>
<dbReference type="Proteomes" id="UP000769157">
    <property type="component" value="Unassembled WGS sequence"/>
</dbReference>